<dbReference type="InterPro" id="IPR055414">
    <property type="entry name" value="LRR_R13L4/SHOC2-like"/>
</dbReference>
<dbReference type="Pfam" id="PF23598">
    <property type="entry name" value="LRR_14"/>
    <property type="match status" value="1"/>
</dbReference>
<dbReference type="RefSeq" id="XP_048131418.1">
    <property type="nucleotide sequence ID" value="XM_048275461.1"/>
</dbReference>
<evidence type="ECO:0000259" key="4">
    <source>
        <dbReference type="Pfam" id="PF23598"/>
    </source>
</evidence>
<evidence type="ECO:0000259" key="3">
    <source>
        <dbReference type="Pfam" id="PF00931"/>
    </source>
</evidence>
<dbReference type="SUPFAM" id="SSF52540">
    <property type="entry name" value="P-loop containing nucleoside triphosphate hydrolases"/>
    <property type="match status" value="1"/>
</dbReference>
<dbReference type="InterPro" id="IPR044974">
    <property type="entry name" value="Disease_R_plants"/>
</dbReference>
<dbReference type="InterPro" id="IPR002182">
    <property type="entry name" value="NB-ARC"/>
</dbReference>
<keyword evidence="1" id="KW-0433">Leucine-rich repeat</keyword>
<dbReference type="Gene3D" id="3.40.50.300">
    <property type="entry name" value="P-loop containing nucleotide triphosphate hydrolases"/>
    <property type="match status" value="1"/>
</dbReference>
<name>A0ABM3H4B6_9MYRT</name>
<dbReference type="PANTHER" id="PTHR11017">
    <property type="entry name" value="LEUCINE-RICH REPEAT-CONTAINING PROTEIN"/>
    <property type="match status" value="1"/>
</dbReference>
<feature type="domain" description="Disease resistance R13L4/SHOC-2-like LRR" evidence="4">
    <location>
        <begin position="251"/>
        <end position="358"/>
    </location>
</feature>
<organism evidence="5 6">
    <name type="scientific">Rhodamnia argentea</name>
    <dbReference type="NCBI Taxonomy" id="178133"/>
    <lineage>
        <taxon>Eukaryota</taxon>
        <taxon>Viridiplantae</taxon>
        <taxon>Streptophyta</taxon>
        <taxon>Embryophyta</taxon>
        <taxon>Tracheophyta</taxon>
        <taxon>Spermatophyta</taxon>
        <taxon>Magnoliopsida</taxon>
        <taxon>eudicotyledons</taxon>
        <taxon>Gunneridae</taxon>
        <taxon>Pentapetalae</taxon>
        <taxon>rosids</taxon>
        <taxon>malvids</taxon>
        <taxon>Myrtales</taxon>
        <taxon>Myrtaceae</taxon>
        <taxon>Myrtoideae</taxon>
        <taxon>Myrteae</taxon>
        <taxon>Australasian group</taxon>
        <taxon>Rhodamnia</taxon>
    </lineage>
</organism>
<dbReference type="Proteomes" id="UP000827889">
    <property type="component" value="Chromosome 3"/>
</dbReference>
<gene>
    <name evidence="6" type="primary">LOC115733975</name>
</gene>
<feature type="domain" description="NB-ARC" evidence="3">
    <location>
        <begin position="12"/>
        <end position="165"/>
    </location>
</feature>
<dbReference type="InterPro" id="IPR027417">
    <property type="entry name" value="P-loop_NTPase"/>
</dbReference>
<keyword evidence="2" id="KW-0677">Repeat</keyword>
<dbReference type="PANTHER" id="PTHR11017:SF570">
    <property type="entry name" value="DISEASE RESISTANCE PROTEIN (TIR-NBS CLASS)-RELATED"/>
    <property type="match status" value="1"/>
</dbReference>
<keyword evidence="5" id="KW-1185">Reference proteome</keyword>
<dbReference type="InterPro" id="IPR032675">
    <property type="entry name" value="LRR_dom_sf"/>
</dbReference>
<accession>A0ABM3H4B6</accession>
<evidence type="ECO:0000313" key="6">
    <source>
        <dbReference type="RefSeq" id="XP_048131418.1"/>
    </source>
</evidence>
<evidence type="ECO:0000313" key="5">
    <source>
        <dbReference type="Proteomes" id="UP000827889"/>
    </source>
</evidence>
<dbReference type="SUPFAM" id="SSF52047">
    <property type="entry name" value="RNI-like"/>
    <property type="match status" value="1"/>
</dbReference>
<evidence type="ECO:0000256" key="1">
    <source>
        <dbReference type="ARBA" id="ARBA00022614"/>
    </source>
</evidence>
<reference evidence="6" key="1">
    <citation type="submission" date="2025-08" db="UniProtKB">
        <authorList>
            <consortium name="RefSeq"/>
        </authorList>
    </citation>
    <scope>IDENTIFICATION</scope>
    <source>
        <tissue evidence="6">Leaf</tissue>
    </source>
</reference>
<evidence type="ECO:0000256" key="2">
    <source>
        <dbReference type="ARBA" id="ARBA00022737"/>
    </source>
</evidence>
<sequence length="369" mass="41844">MEVVDTKKSHATLFLGIHGMGGIGKTTLAKAIYNKLSSQFEHRSFIADIRESWKRNGALYLRNRLIYDISKRENEVHNEDEGAKYISSKFKGTKVLLLLDDVDHVVQLKRLASNRDWFSSGSMIIITTRDEGILQEFGVDYAYDHKEMDKDQSLILFSKHAFRRDSPPRDFEDLTHEVVSTTGGLPLTLEGIGKIEAIDLSEGNSKGFGKIVERDDNIYTGEQFKKLTRLRFLHMMKGAHLTGCESLETTEFLSAFKNLEVLNLGYCSRLRQIDSSIGGMMALLRLDLRYCSDLTKLPEEIGELKALEQLLLTHTQLSALPESIGSLRNLEILDISWSDIEELPDDIGRLKKLRDLNASIYLNLKGEMP</sequence>
<dbReference type="Pfam" id="PF00931">
    <property type="entry name" value="NB-ARC"/>
    <property type="match status" value="1"/>
</dbReference>
<proteinExistence type="predicted"/>
<protein>
    <submittedName>
        <fullName evidence="6">Disease resistance protein RUN1-like</fullName>
    </submittedName>
</protein>
<dbReference type="GeneID" id="115733975"/>
<dbReference type="InterPro" id="IPR003591">
    <property type="entry name" value="Leu-rich_rpt_typical-subtyp"/>
</dbReference>
<dbReference type="Gene3D" id="3.80.10.10">
    <property type="entry name" value="Ribonuclease Inhibitor"/>
    <property type="match status" value="1"/>
</dbReference>
<dbReference type="SMART" id="SM00369">
    <property type="entry name" value="LRR_TYP"/>
    <property type="match status" value="2"/>
</dbReference>
<dbReference type="PRINTS" id="PR00364">
    <property type="entry name" value="DISEASERSIST"/>
</dbReference>